<proteinExistence type="predicted"/>
<reference evidence="1 2" key="1">
    <citation type="submission" date="2014-11" db="EMBL/GenBank/DDBJ databases">
        <authorList>
            <person name="Zhu J."/>
            <person name="Qi W."/>
            <person name="Song R."/>
        </authorList>
    </citation>
    <scope>NUCLEOTIDE SEQUENCE [LARGE SCALE GENOMIC DNA]</scope>
</reference>
<sequence>MAFYSMTSCLVDTPDCRYIDGVNEAAADIQDMWDNFVDADSPEFAAACETLIARRSQNLQQFLHEKARNPPGPIRNQVRDRLNLLHGYISNLGYGRLGDDVYDAIIAELDAIDQL</sequence>
<keyword evidence="2" id="KW-1185">Reference proteome</keyword>
<dbReference type="AlphaFoldDB" id="A0A0G4H363"/>
<evidence type="ECO:0000313" key="1">
    <source>
        <dbReference type="EMBL" id="CEM38141.1"/>
    </source>
</evidence>
<name>A0A0G4H363_VITBC</name>
<accession>A0A0G4H363</accession>
<dbReference type="EMBL" id="CDMY01000973">
    <property type="protein sequence ID" value="CEM38141.1"/>
    <property type="molecule type" value="Genomic_DNA"/>
</dbReference>
<organism evidence="1 2">
    <name type="scientific">Vitrella brassicaformis (strain CCMP3155)</name>
    <dbReference type="NCBI Taxonomy" id="1169540"/>
    <lineage>
        <taxon>Eukaryota</taxon>
        <taxon>Sar</taxon>
        <taxon>Alveolata</taxon>
        <taxon>Colpodellida</taxon>
        <taxon>Vitrellaceae</taxon>
        <taxon>Vitrella</taxon>
    </lineage>
</organism>
<dbReference type="InParanoid" id="A0A0G4H363"/>
<dbReference type="Proteomes" id="UP000041254">
    <property type="component" value="Unassembled WGS sequence"/>
</dbReference>
<dbReference type="VEuPathDB" id="CryptoDB:Vbra_19506"/>
<evidence type="ECO:0000313" key="2">
    <source>
        <dbReference type="Proteomes" id="UP000041254"/>
    </source>
</evidence>
<gene>
    <name evidence="1" type="ORF">Vbra_19506</name>
</gene>
<protein>
    <submittedName>
        <fullName evidence="1">Uncharacterized protein</fullName>
    </submittedName>
</protein>